<dbReference type="InterPro" id="IPR018252">
    <property type="entry name" value="Annexin_repeat_CS"/>
</dbReference>
<name>A0ABD2K1S3_9BILA</name>
<dbReference type="AlphaFoldDB" id="A0ABD2K1S3"/>
<evidence type="ECO:0000313" key="8">
    <source>
        <dbReference type="Proteomes" id="UP001620626"/>
    </source>
</evidence>
<dbReference type="PROSITE" id="PS00223">
    <property type="entry name" value="ANNEXIN_1"/>
    <property type="match status" value="1"/>
</dbReference>
<dbReference type="SUPFAM" id="SSF47874">
    <property type="entry name" value="Annexin"/>
    <property type="match status" value="1"/>
</dbReference>
<evidence type="ECO:0000256" key="3">
    <source>
        <dbReference type="ARBA" id="ARBA00022837"/>
    </source>
</evidence>
<dbReference type="InterPro" id="IPR037104">
    <property type="entry name" value="Annexin_sf"/>
</dbReference>
<dbReference type="Pfam" id="PF00191">
    <property type="entry name" value="Annexin"/>
    <property type="match status" value="2"/>
</dbReference>
<comment type="caution">
    <text evidence="7">The sequence shown here is derived from an EMBL/GenBank/DDBJ whole genome shotgun (WGS) entry which is preliminary data.</text>
</comment>
<dbReference type="PANTHER" id="PTHR10502">
    <property type="entry name" value="ANNEXIN"/>
    <property type="match status" value="1"/>
</dbReference>
<protein>
    <recommendedName>
        <fullName evidence="6">Annexin</fullName>
    </recommendedName>
</protein>
<evidence type="ECO:0000256" key="5">
    <source>
        <dbReference type="ARBA" id="ARBA00023302"/>
    </source>
</evidence>
<sequence>MNFPRYVLANGIPVLGNRPWTMAALHNVQNMPWLEEEHKKRIIMHNEQQISGGDDFDEDERVEAIHKSLESAEVPDEERCQKLVHLLGTANINQRQNLKQKYAAKFGGLNLKDELMKRLPASELITKELLQTLTDTPAEHDAKYLQKAMQGLGTNEDMLIEILVTRSNKQLLAIKSAYKALFNRELEKEVRAETSGTFKALLLDLLEANRDETLYKAGEARLGTDEKVFIKMLANQNLRQLRLVFDEYELVAKHPIEKGIQAEFSGDSLRAFLALVEFVRNGPVGQVAKLMQKCIEGKANEDLLVHLIYTYKELNLLNILADEYNQKFKGPLAQAIQNSAKSAIAKNALLYFVKRATN</sequence>
<organism evidence="7 8">
    <name type="scientific">Heterodera trifolii</name>
    <dbReference type="NCBI Taxonomy" id="157864"/>
    <lineage>
        <taxon>Eukaryota</taxon>
        <taxon>Metazoa</taxon>
        <taxon>Ecdysozoa</taxon>
        <taxon>Nematoda</taxon>
        <taxon>Chromadorea</taxon>
        <taxon>Rhabditida</taxon>
        <taxon>Tylenchina</taxon>
        <taxon>Tylenchomorpha</taxon>
        <taxon>Tylenchoidea</taxon>
        <taxon>Heteroderidae</taxon>
        <taxon>Heteroderinae</taxon>
        <taxon>Heterodera</taxon>
    </lineage>
</organism>
<comment type="domain">
    <text evidence="6">A pair of annexin repeats may form one binding site for calcium and phospholipid.</text>
</comment>
<dbReference type="InterPro" id="IPR018502">
    <property type="entry name" value="Annexin_repeat"/>
</dbReference>
<keyword evidence="4 6" id="KW-0041">Annexin</keyword>
<evidence type="ECO:0000256" key="6">
    <source>
        <dbReference type="RuleBase" id="RU003540"/>
    </source>
</evidence>
<dbReference type="EMBL" id="JBICBT010000850">
    <property type="protein sequence ID" value="KAL3096846.1"/>
    <property type="molecule type" value="Genomic_DNA"/>
</dbReference>
<evidence type="ECO:0000256" key="4">
    <source>
        <dbReference type="ARBA" id="ARBA00023216"/>
    </source>
</evidence>
<dbReference type="SMART" id="SM00335">
    <property type="entry name" value="ANX"/>
    <property type="match status" value="2"/>
</dbReference>
<dbReference type="GO" id="GO:0005544">
    <property type="term" value="F:calcium-dependent phospholipid binding"/>
    <property type="evidence" value="ECO:0007669"/>
    <property type="project" value="UniProtKB-KW"/>
</dbReference>
<accession>A0ABD2K1S3</accession>
<dbReference type="InterPro" id="IPR001464">
    <property type="entry name" value="Annexin"/>
</dbReference>
<proteinExistence type="inferred from homology"/>
<dbReference type="FunFam" id="1.10.220.10:FF:000002">
    <property type="entry name" value="Annexin"/>
    <property type="match status" value="1"/>
</dbReference>
<dbReference type="PANTHER" id="PTHR10502:SF102">
    <property type="entry name" value="ANNEXIN B11"/>
    <property type="match status" value="1"/>
</dbReference>
<gene>
    <name evidence="7" type="ORF">niasHT_029134</name>
</gene>
<evidence type="ECO:0000313" key="7">
    <source>
        <dbReference type="EMBL" id="KAL3096846.1"/>
    </source>
</evidence>
<keyword evidence="3 6" id="KW-0106">Calcium</keyword>
<keyword evidence="5 6" id="KW-0111">Calcium/phospholipid-binding</keyword>
<dbReference type="PRINTS" id="PR00196">
    <property type="entry name" value="ANNEXIN"/>
</dbReference>
<evidence type="ECO:0000256" key="1">
    <source>
        <dbReference type="ARBA" id="ARBA00007831"/>
    </source>
</evidence>
<dbReference type="Proteomes" id="UP001620626">
    <property type="component" value="Unassembled WGS sequence"/>
</dbReference>
<dbReference type="PROSITE" id="PS51897">
    <property type="entry name" value="ANNEXIN_2"/>
    <property type="match status" value="1"/>
</dbReference>
<keyword evidence="8" id="KW-1185">Reference proteome</keyword>
<comment type="similarity">
    <text evidence="1 6">Belongs to the annexin family.</text>
</comment>
<evidence type="ECO:0000256" key="2">
    <source>
        <dbReference type="ARBA" id="ARBA00022737"/>
    </source>
</evidence>
<keyword evidence="2 6" id="KW-0677">Repeat</keyword>
<reference evidence="7 8" key="1">
    <citation type="submission" date="2024-10" db="EMBL/GenBank/DDBJ databases">
        <authorList>
            <person name="Kim D."/>
        </authorList>
    </citation>
    <scope>NUCLEOTIDE SEQUENCE [LARGE SCALE GENOMIC DNA]</scope>
    <source>
        <strain evidence="7">BH-2024</strain>
    </source>
</reference>
<dbReference type="FunFam" id="1.10.220.10:FF:000003">
    <property type="entry name" value="Annexin"/>
    <property type="match status" value="1"/>
</dbReference>
<dbReference type="Gene3D" id="1.10.220.10">
    <property type="entry name" value="Annexin"/>
    <property type="match status" value="2"/>
</dbReference>